<accession>A0A5R9GDX2</accession>
<dbReference type="InterPro" id="IPR000683">
    <property type="entry name" value="Gfo/Idh/MocA-like_OxRdtase_N"/>
</dbReference>
<feature type="domain" description="GFO/IDH/MocA-like oxidoreductase" evidence="2">
    <location>
        <begin position="147"/>
        <end position="223"/>
    </location>
</feature>
<protein>
    <submittedName>
        <fullName evidence="3">Gfo/Idh/MocA family oxidoreductase</fullName>
    </submittedName>
</protein>
<dbReference type="PANTHER" id="PTHR43377">
    <property type="entry name" value="BILIVERDIN REDUCTASE A"/>
    <property type="match status" value="1"/>
</dbReference>
<dbReference type="Gene3D" id="3.30.360.10">
    <property type="entry name" value="Dihydrodipicolinate Reductase, domain 2"/>
    <property type="match status" value="1"/>
</dbReference>
<dbReference type="GO" id="GO:0000166">
    <property type="term" value="F:nucleotide binding"/>
    <property type="evidence" value="ECO:0007669"/>
    <property type="project" value="InterPro"/>
</dbReference>
<name>A0A5R9GDX2_9BACL</name>
<reference evidence="3 4" key="1">
    <citation type="submission" date="2019-05" db="EMBL/GenBank/DDBJ databases">
        <authorList>
            <person name="Narsing Rao M.P."/>
            <person name="Li W.J."/>
        </authorList>
    </citation>
    <scope>NUCLEOTIDE SEQUENCE [LARGE SCALE GENOMIC DNA]</scope>
    <source>
        <strain evidence="3 4">SYSU_K30003</strain>
    </source>
</reference>
<dbReference type="EMBL" id="VCIW01000002">
    <property type="protein sequence ID" value="TLS53319.1"/>
    <property type="molecule type" value="Genomic_DNA"/>
</dbReference>
<dbReference type="OrthoDB" id="9781031at2"/>
<evidence type="ECO:0000313" key="4">
    <source>
        <dbReference type="Proteomes" id="UP000309676"/>
    </source>
</evidence>
<dbReference type="RefSeq" id="WP_138192503.1">
    <property type="nucleotide sequence ID" value="NZ_VCIW01000002.1"/>
</dbReference>
<evidence type="ECO:0000259" key="1">
    <source>
        <dbReference type="Pfam" id="PF01408"/>
    </source>
</evidence>
<dbReference type="InterPro" id="IPR055170">
    <property type="entry name" value="GFO_IDH_MocA-like_dom"/>
</dbReference>
<feature type="domain" description="Gfo/Idh/MocA-like oxidoreductase N-terminal" evidence="1">
    <location>
        <begin position="16"/>
        <end position="136"/>
    </location>
</feature>
<keyword evidence="4" id="KW-1185">Reference proteome</keyword>
<proteinExistence type="predicted"/>
<dbReference type="SUPFAM" id="SSF55347">
    <property type="entry name" value="Glyceraldehyde-3-phosphate dehydrogenase-like, C-terminal domain"/>
    <property type="match status" value="1"/>
</dbReference>
<comment type="caution">
    <text evidence="3">The sequence shown here is derived from an EMBL/GenBank/DDBJ whole genome shotgun (WGS) entry which is preliminary data.</text>
</comment>
<dbReference type="InterPro" id="IPR051450">
    <property type="entry name" value="Gfo/Idh/MocA_Oxidoreductases"/>
</dbReference>
<dbReference type="SUPFAM" id="SSF51735">
    <property type="entry name" value="NAD(P)-binding Rossmann-fold domains"/>
    <property type="match status" value="1"/>
</dbReference>
<sequence length="455" mass="50454">MNRNEAASGVRERPVSVIIVGAGSRSMNYASYSRKHPERMRIVGVVEPNSQRREHTAKTYDIPEAMTFSSVEELALRPKLADAVLNGTMDDLHVSTSLPLLRNGYDMLLEKPIGVSEDEVMELYRTAREHGNKVMICHVLRYAPFYIELKRAIESGAIGEIVHIQTEENVDFHHMATAFVRGKFANQARSGSSFLMQKCCHDLDLIAWFQSGTRPVRVSSYGSLLQFRESRAPAGSGTRCLTDCEIEAECVYSAKKLYVDRPLWGAYVWPRYLDGVRLSDAEKLESLGSDNPFGRCVWRCDNDIVDHQAVMLEFEDGSTAVHNLVGATAKACRTVHITGTKGEIQGVLEDGAFVVRRPSLTDGGGTFREERVEISVSNDMHGGGDHRLVEDFVRVVRGDGEASFSTSLDHSIVGHLIGFRADRSMASGRSMSIDWSMITSERPASKTNGEPYPSA</sequence>
<dbReference type="AlphaFoldDB" id="A0A5R9GDX2"/>
<evidence type="ECO:0000313" key="3">
    <source>
        <dbReference type="EMBL" id="TLS53319.1"/>
    </source>
</evidence>
<dbReference type="Proteomes" id="UP000309676">
    <property type="component" value="Unassembled WGS sequence"/>
</dbReference>
<dbReference type="PANTHER" id="PTHR43377:SF2">
    <property type="entry name" value="BINDING ROSSMANN FOLD OXIDOREDUCTASE, PUTATIVE (AFU_ORTHOLOGUE AFUA_4G00560)-RELATED"/>
    <property type="match status" value="1"/>
</dbReference>
<dbReference type="InterPro" id="IPR036291">
    <property type="entry name" value="NAD(P)-bd_dom_sf"/>
</dbReference>
<organism evidence="3 4">
    <name type="scientific">Paenibacillus antri</name>
    <dbReference type="NCBI Taxonomy" id="2582848"/>
    <lineage>
        <taxon>Bacteria</taxon>
        <taxon>Bacillati</taxon>
        <taxon>Bacillota</taxon>
        <taxon>Bacilli</taxon>
        <taxon>Bacillales</taxon>
        <taxon>Paenibacillaceae</taxon>
        <taxon>Paenibacillus</taxon>
    </lineage>
</organism>
<dbReference type="Pfam" id="PF22725">
    <property type="entry name" value="GFO_IDH_MocA_C3"/>
    <property type="match status" value="1"/>
</dbReference>
<gene>
    <name evidence="3" type="ORF">FE782_03325</name>
</gene>
<dbReference type="Gene3D" id="3.40.50.720">
    <property type="entry name" value="NAD(P)-binding Rossmann-like Domain"/>
    <property type="match status" value="1"/>
</dbReference>
<dbReference type="Pfam" id="PF01408">
    <property type="entry name" value="GFO_IDH_MocA"/>
    <property type="match status" value="1"/>
</dbReference>
<evidence type="ECO:0000259" key="2">
    <source>
        <dbReference type="Pfam" id="PF22725"/>
    </source>
</evidence>